<dbReference type="PANTHER" id="PTHR23309">
    <property type="entry name" value="3-HYDROXYACYL-COA DEHYROGENASE"/>
    <property type="match status" value="1"/>
</dbReference>
<dbReference type="GO" id="GO:0016853">
    <property type="term" value="F:isomerase activity"/>
    <property type="evidence" value="ECO:0007669"/>
    <property type="project" value="UniProtKB-KW"/>
</dbReference>
<evidence type="ECO:0000259" key="6">
    <source>
        <dbReference type="Pfam" id="PF02737"/>
    </source>
</evidence>
<dbReference type="OrthoDB" id="2018133at2759"/>
<dbReference type="Pfam" id="PF00725">
    <property type="entry name" value="3HCDH"/>
    <property type="match status" value="1"/>
</dbReference>
<proteinExistence type="predicted"/>
<evidence type="ECO:0000256" key="2">
    <source>
        <dbReference type="ARBA" id="ARBA00023235"/>
    </source>
</evidence>
<evidence type="ECO:0000256" key="1">
    <source>
        <dbReference type="ARBA" id="ARBA00023002"/>
    </source>
</evidence>
<dbReference type="GO" id="GO:0016829">
    <property type="term" value="F:lyase activity"/>
    <property type="evidence" value="ECO:0007669"/>
    <property type="project" value="UniProtKB-KW"/>
</dbReference>
<dbReference type="Gene3D" id="3.40.50.720">
    <property type="entry name" value="NAD(P)-binding Rossmann-like Domain"/>
    <property type="match status" value="2"/>
</dbReference>
<dbReference type="PANTHER" id="PTHR23309:SF49">
    <property type="entry name" value="PEROXISOMAL BIFUNCTIONAL ENZYME"/>
    <property type="match status" value="1"/>
</dbReference>
<dbReference type="GO" id="GO:0003857">
    <property type="term" value="F:(3S)-3-hydroxyacyl-CoA dehydrogenase (NAD+) activity"/>
    <property type="evidence" value="ECO:0007669"/>
    <property type="project" value="TreeGrafter"/>
</dbReference>
<protein>
    <submittedName>
        <fullName evidence="7">Uncharacterized protein</fullName>
    </submittedName>
</protein>
<feature type="domain" description="3-hydroxyacyl-CoA dehydrogenase C-terminal" evidence="5">
    <location>
        <begin position="130"/>
        <end position="229"/>
    </location>
</feature>
<dbReference type="GO" id="GO:0005777">
    <property type="term" value="C:peroxisome"/>
    <property type="evidence" value="ECO:0007669"/>
    <property type="project" value="TreeGrafter"/>
</dbReference>
<gene>
    <name evidence="7" type="ORF">RFI_25238</name>
</gene>
<dbReference type="InterPro" id="IPR008927">
    <property type="entry name" value="6-PGluconate_DH-like_C_sf"/>
</dbReference>
<dbReference type="AlphaFoldDB" id="X6ME11"/>
<keyword evidence="8" id="KW-1185">Reference proteome</keyword>
<dbReference type="GO" id="GO:0070403">
    <property type="term" value="F:NAD+ binding"/>
    <property type="evidence" value="ECO:0007669"/>
    <property type="project" value="InterPro"/>
</dbReference>
<evidence type="ECO:0000256" key="4">
    <source>
        <dbReference type="ARBA" id="ARBA00023268"/>
    </source>
</evidence>
<dbReference type="EMBL" id="ASPP01021685">
    <property type="protein sequence ID" value="ETO12139.1"/>
    <property type="molecule type" value="Genomic_DNA"/>
</dbReference>
<name>X6ME11_RETFI</name>
<accession>X6ME11</accession>
<evidence type="ECO:0000256" key="3">
    <source>
        <dbReference type="ARBA" id="ARBA00023239"/>
    </source>
</evidence>
<feature type="domain" description="3-hydroxyacyl-CoA dehydrogenase NAD binding" evidence="6">
    <location>
        <begin position="77"/>
        <end position="127"/>
    </location>
</feature>
<dbReference type="Gene3D" id="1.10.1040.50">
    <property type="match status" value="1"/>
</dbReference>
<dbReference type="GO" id="GO:0006635">
    <property type="term" value="P:fatty acid beta-oxidation"/>
    <property type="evidence" value="ECO:0007669"/>
    <property type="project" value="TreeGrafter"/>
</dbReference>
<evidence type="ECO:0000313" key="7">
    <source>
        <dbReference type="EMBL" id="ETO12139.1"/>
    </source>
</evidence>
<dbReference type="SUPFAM" id="SSF48179">
    <property type="entry name" value="6-phosphogluconate dehydrogenase C-terminal domain-like"/>
    <property type="match status" value="2"/>
</dbReference>
<dbReference type="InterPro" id="IPR006176">
    <property type="entry name" value="3-OHacyl-CoA_DH_NAD-bd"/>
</dbReference>
<dbReference type="Proteomes" id="UP000023152">
    <property type="component" value="Unassembled WGS sequence"/>
</dbReference>
<dbReference type="SUPFAM" id="SSF51735">
    <property type="entry name" value="NAD(P)-binding Rossmann-fold domains"/>
    <property type="match status" value="1"/>
</dbReference>
<evidence type="ECO:0000259" key="5">
    <source>
        <dbReference type="Pfam" id="PF00725"/>
    </source>
</evidence>
<keyword evidence="3" id="KW-0456">Lyase</keyword>
<keyword evidence="2" id="KW-0413">Isomerase</keyword>
<reference evidence="7 8" key="1">
    <citation type="journal article" date="2013" name="Curr. Biol.">
        <title>The Genome of the Foraminiferan Reticulomyxa filosa.</title>
        <authorList>
            <person name="Glockner G."/>
            <person name="Hulsmann N."/>
            <person name="Schleicher M."/>
            <person name="Noegel A.A."/>
            <person name="Eichinger L."/>
            <person name="Gallinger C."/>
            <person name="Pawlowski J."/>
            <person name="Sierra R."/>
            <person name="Euteneuer U."/>
            <person name="Pillet L."/>
            <person name="Moustafa A."/>
            <person name="Platzer M."/>
            <person name="Groth M."/>
            <person name="Szafranski K."/>
            <person name="Schliwa M."/>
        </authorList>
    </citation>
    <scope>NUCLEOTIDE SEQUENCE [LARGE SCALE GENOMIC DNA]</scope>
</reference>
<dbReference type="InterPro" id="IPR006108">
    <property type="entry name" value="3HC_DH_C"/>
</dbReference>
<dbReference type="Pfam" id="PF02737">
    <property type="entry name" value="3HCDH_N"/>
    <property type="match status" value="1"/>
</dbReference>
<dbReference type="InterPro" id="IPR036291">
    <property type="entry name" value="NAD(P)-bd_dom_sf"/>
</dbReference>
<keyword evidence="4" id="KW-0511">Multifunctional enzyme</keyword>
<comment type="caution">
    <text evidence="7">The sequence shown here is derived from an EMBL/GenBank/DDBJ whole genome shotgun (WGS) entry which is preliminary data.</text>
</comment>
<organism evidence="7 8">
    <name type="scientific">Reticulomyxa filosa</name>
    <dbReference type="NCBI Taxonomy" id="46433"/>
    <lineage>
        <taxon>Eukaryota</taxon>
        <taxon>Sar</taxon>
        <taxon>Rhizaria</taxon>
        <taxon>Retaria</taxon>
        <taxon>Foraminifera</taxon>
        <taxon>Monothalamids</taxon>
        <taxon>Reticulomyxidae</taxon>
        <taxon>Reticulomyxa</taxon>
    </lineage>
</organism>
<sequence length="357" mass="40959">MLITKATLTELQDRNLLRTDIDTLTQQLLTVQTDYSKFDTVDLVIESVLEHLVLKQSIIRDLYRHRQHWPKLPHDGNNRLVGMHFFAPAHLMNIIEIVKSRHTSPQVLADILVLSKRIDKIGVVVKDGTGFVANRMFYPYRQVFLLCFAADFLIEHGVDPYRMDRALEQFGMASGVNRMTDIAGIDVFYQGQESVRKDLGGRMYLSSMLKELSDRRRYGEKSGAGFYRYDEFHRPSTDYNGLDDVLESVRAGKSKIQFELTDQEIVEMLLFPVVNECFRIIAEKKIEKRSDLDVLSCQGYGFPTKYGGIFYWAQHIGFTEIAQRLEKWALLHGQGETETNAQAFFAPCEALLNAGNN</sequence>
<keyword evidence="1" id="KW-0560">Oxidoreductase</keyword>
<evidence type="ECO:0000313" key="8">
    <source>
        <dbReference type="Proteomes" id="UP000023152"/>
    </source>
</evidence>